<comment type="caution">
    <text evidence="4">The sequence shown here is derived from an EMBL/GenBank/DDBJ whole genome shotgun (WGS) entry which is preliminary data.</text>
</comment>
<keyword evidence="4" id="KW-0687">Ribonucleoprotein</keyword>
<gene>
    <name evidence="4" type="ORF">HNQ39_005578</name>
</gene>
<keyword evidence="4" id="KW-0689">Ribosomal protein</keyword>
<dbReference type="Pfam" id="PF00583">
    <property type="entry name" value="Acetyltransf_1"/>
    <property type="match status" value="1"/>
</dbReference>
<accession>A0A7W9SW07</accession>
<evidence type="ECO:0000313" key="4">
    <source>
        <dbReference type="EMBL" id="MBB6053736.1"/>
    </source>
</evidence>
<feature type="domain" description="N-acetyltransferase" evidence="3">
    <location>
        <begin position="3"/>
        <end position="158"/>
    </location>
</feature>
<dbReference type="SUPFAM" id="SSF55729">
    <property type="entry name" value="Acyl-CoA N-acyltransferases (Nat)"/>
    <property type="match status" value="1"/>
</dbReference>
<evidence type="ECO:0000259" key="3">
    <source>
        <dbReference type="PROSITE" id="PS51186"/>
    </source>
</evidence>
<dbReference type="Gene3D" id="3.40.630.30">
    <property type="match status" value="1"/>
</dbReference>
<dbReference type="RefSeq" id="WP_184203827.1">
    <property type="nucleotide sequence ID" value="NZ_JACHGW010000008.1"/>
</dbReference>
<sequence>MTPALRVFRPDDLPRLQEITALTFGPVSIDRNMEERLGAFGPSGWEARKLAAIALDCELQPDGVFVAVDTSDRPIGYVTTRLQPASGIGWIPNLAVDPACQGQGIGRALLERALEFFRERGMEVAKIETLEQNPIGQHLYPSLGFEEVARQVHYARRL</sequence>
<keyword evidence="2" id="KW-0012">Acyltransferase</keyword>
<keyword evidence="1" id="KW-0808">Transferase</keyword>
<evidence type="ECO:0000313" key="5">
    <source>
        <dbReference type="Proteomes" id="UP000520814"/>
    </source>
</evidence>
<proteinExistence type="predicted"/>
<dbReference type="GO" id="GO:0005840">
    <property type="term" value="C:ribosome"/>
    <property type="evidence" value="ECO:0007669"/>
    <property type="project" value="UniProtKB-KW"/>
</dbReference>
<dbReference type="CDD" id="cd04301">
    <property type="entry name" value="NAT_SF"/>
    <property type="match status" value="1"/>
</dbReference>
<dbReference type="InterPro" id="IPR016181">
    <property type="entry name" value="Acyl_CoA_acyltransferase"/>
</dbReference>
<protein>
    <submittedName>
        <fullName evidence="4">Ribosomal protein S18 acetylase RimI-like enzyme</fullName>
    </submittedName>
</protein>
<dbReference type="EMBL" id="JACHGW010000008">
    <property type="protein sequence ID" value="MBB6053736.1"/>
    <property type="molecule type" value="Genomic_DNA"/>
</dbReference>
<organism evidence="4 5">
    <name type="scientific">Armatimonas rosea</name>
    <dbReference type="NCBI Taxonomy" id="685828"/>
    <lineage>
        <taxon>Bacteria</taxon>
        <taxon>Bacillati</taxon>
        <taxon>Armatimonadota</taxon>
        <taxon>Armatimonadia</taxon>
        <taxon>Armatimonadales</taxon>
        <taxon>Armatimonadaceae</taxon>
        <taxon>Armatimonas</taxon>
    </lineage>
</organism>
<dbReference type="InterPro" id="IPR050832">
    <property type="entry name" value="Bact_Acetyltransf"/>
</dbReference>
<name>A0A7W9SW07_ARMRO</name>
<reference evidence="4 5" key="1">
    <citation type="submission" date="2020-08" db="EMBL/GenBank/DDBJ databases">
        <title>Genomic Encyclopedia of Type Strains, Phase IV (KMG-IV): sequencing the most valuable type-strain genomes for metagenomic binning, comparative biology and taxonomic classification.</title>
        <authorList>
            <person name="Goeker M."/>
        </authorList>
    </citation>
    <scope>NUCLEOTIDE SEQUENCE [LARGE SCALE GENOMIC DNA]</scope>
    <source>
        <strain evidence="4 5">DSM 23562</strain>
    </source>
</reference>
<keyword evidence="5" id="KW-1185">Reference proteome</keyword>
<dbReference type="InterPro" id="IPR000182">
    <property type="entry name" value="GNAT_dom"/>
</dbReference>
<dbReference type="Proteomes" id="UP000520814">
    <property type="component" value="Unassembled WGS sequence"/>
</dbReference>
<dbReference type="GO" id="GO:0016747">
    <property type="term" value="F:acyltransferase activity, transferring groups other than amino-acyl groups"/>
    <property type="evidence" value="ECO:0007669"/>
    <property type="project" value="InterPro"/>
</dbReference>
<dbReference type="PROSITE" id="PS51186">
    <property type="entry name" value="GNAT"/>
    <property type="match status" value="1"/>
</dbReference>
<evidence type="ECO:0000256" key="1">
    <source>
        <dbReference type="ARBA" id="ARBA00022679"/>
    </source>
</evidence>
<dbReference type="AlphaFoldDB" id="A0A7W9SW07"/>
<evidence type="ECO:0000256" key="2">
    <source>
        <dbReference type="ARBA" id="ARBA00023315"/>
    </source>
</evidence>
<dbReference type="PANTHER" id="PTHR43877">
    <property type="entry name" value="AMINOALKYLPHOSPHONATE N-ACETYLTRANSFERASE-RELATED-RELATED"/>
    <property type="match status" value="1"/>
</dbReference>